<accession>A0A7T8EQ34</accession>
<protein>
    <recommendedName>
        <fullName evidence="2">KTSC and Metallopeptidase-like N-terminal fusion domain-containing protein</fullName>
    </recommendedName>
</protein>
<proteinExistence type="predicted"/>
<feature type="region of interest" description="Disordered" evidence="1">
    <location>
        <begin position="93"/>
        <end position="118"/>
    </location>
</feature>
<reference evidence="3 4" key="1">
    <citation type="submission" date="2020-12" db="EMBL/GenBank/DDBJ databases">
        <title>Complete genome sequence of Erwinia phage pEa_SNUABM_5.</title>
        <authorList>
            <person name="Kim S.G."/>
            <person name="Lee S.B."/>
            <person name="Kwon J."/>
            <person name="Park S.C."/>
        </authorList>
    </citation>
    <scope>NUCLEOTIDE SEQUENCE [LARGE SCALE GENOMIC DNA]</scope>
</reference>
<dbReference type="Pfam" id="PF20294">
    <property type="entry name" value="KMPT-N"/>
    <property type="match status" value="1"/>
</dbReference>
<dbReference type="EMBL" id="MW366843">
    <property type="protein sequence ID" value="QQO90282.1"/>
    <property type="molecule type" value="Genomic_DNA"/>
</dbReference>
<evidence type="ECO:0000259" key="2">
    <source>
        <dbReference type="Pfam" id="PF20294"/>
    </source>
</evidence>
<keyword evidence="4" id="KW-1185">Reference proteome</keyword>
<evidence type="ECO:0000256" key="1">
    <source>
        <dbReference type="SAM" id="MobiDB-lite"/>
    </source>
</evidence>
<sequence length="226" mass="25180">MLPFFISVSARKPKGVAVEDCDWYRFEGQRAVSVENSEFEADVEYKDVYGISNLGVNKFVLLHREDPSVQFEIDAKTVRSLLGRSRPFTGTVSGIKVTSKPKGTKAQTKDTPTDPAERGKMKVWTAVPGAKQENKKITKLLQALPVDGAAGIHYLSRIPFPSGEIYNYYEASTTFSSYDNKQRAKWERDMEDAVIRKAGQLGLIVGATFLKFNDGTVHPVLVLVEE</sequence>
<gene>
    <name evidence="3" type="ORF">pEaSNUABM5_00140</name>
</gene>
<feature type="domain" description="KTSC and Metallopeptidase-like N-terminal fusion" evidence="2">
    <location>
        <begin position="21"/>
        <end position="85"/>
    </location>
</feature>
<feature type="compositionally biased region" description="Basic and acidic residues" evidence="1">
    <location>
        <begin position="107"/>
        <end position="118"/>
    </location>
</feature>
<evidence type="ECO:0000313" key="3">
    <source>
        <dbReference type="EMBL" id="QQO90282.1"/>
    </source>
</evidence>
<name>A0A7T8EQ34_9CAUD</name>
<evidence type="ECO:0000313" key="4">
    <source>
        <dbReference type="Proteomes" id="UP000596123"/>
    </source>
</evidence>
<dbReference type="Proteomes" id="UP000596123">
    <property type="component" value="Segment"/>
</dbReference>
<dbReference type="InterPro" id="IPR046899">
    <property type="entry name" value="KMPT_N"/>
</dbReference>
<organism evidence="3 4">
    <name type="scientific">Erwinia phage pEa_SNUABM_5</name>
    <dbReference type="NCBI Taxonomy" id="2797313"/>
    <lineage>
        <taxon>Viruses</taxon>
        <taxon>Duplodnaviria</taxon>
        <taxon>Heunggongvirae</taxon>
        <taxon>Uroviricota</taxon>
        <taxon>Caudoviricetes</taxon>
        <taxon>Rivsvirus</taxon>
        <taxon>Rivsvirus SNUABM5</taxon>
    </lineage>
</organism>